<evidence type="ECO:0000313" key="1">
    <source>
        <dbReference type="EMBL" id="WUX35297.1"/>
    </source>
</evidence>
<dbReference type="EMBL" id="CP109491">
    <property type="protein sequence ID" value="WUX35297.1"/>
    <property type="molecule type" value="Genomic_DNA"/>
</dbReference>
<accession>A0ABZ1ZD75</accession>
<dbReference type="RefSeq" id="WP_329354433.1">
    <property type="nucleotide sequence ID" value="NZ_CP109490.1"/>
</dbReference>
<name>A0ABZ1ZD75_STRAQ</name>
<organism evidence="1 2">
    <name type="scientific">Streptomyces anulatus</name>
    <name type="common">Streptomyces chrysomallus</name>
    <dbReference type="NCBI Taxonomy" id="1892"/>
    <lineage>
        <taxon>Bacteria</taxon>
        <taxon>Bacillati</taxon>
        <taxon>Actinomycetota</taxon>
        <taxon>Actinomycetes</taxon>
        <taxon>Kitasatosporales</taxon>
        <taxon>Streptomycetaceae</taxon>
        <taxon>Streptomyces</taxon>
    </lineage>
</organism>
<protein>
    <submittedName>
        <fullName evidence="1">Uncharacterized protein</fullName>
    </submittedName>
</protein>
<sequence>MAGRRRPDLLLADLRYQLLRAVDGIALADQLLSVAAEMSSDRTGGH</sequence>
<gene>
    <name evidence="1" type="ORF">OG367_03235</name>
</gene>
<dbReference type="Proteomes" id="UP001431926">
    <property type="component" value="Chromosome"/>
</dbReference>
<evidence type="ECO:0000313" key="2">
    <source>
        <dbReference type="Proteomes" id="UP001431926"/>
    </source>
</evidence>
<reference evidence="1" key="1">
    <citation type="submission" date="2022-10" db="EMBL/GenBank/DDBJ databases">
        <title>The complete genomes of actinobacterial strains from the NBC collection.</title>
        <authorList>
            <person name="Joergensen T.S."/>
            <person name="Alvarez Arevalo M."/>
            <person name="Sterndorff E.B."/>
            <person name="Faurdal D."/>
            <person name="Vuksanovic O."/>
            <person name="Mourched A.-S."/>
            <person name="Charusanti P."/>
            <person name="Shaw S."/>
            <person name="Blin K."/>
            <person name="Weber T."/>
        </authorList>
    </citation>
    <scope>NUCLEOTIDE SEQUENCE</scope>
    <source>
        <strain evidence="1">NBC_01436</strain>
    </source>
</reference>
<proteinExistence type="predicted"/>
<keyword evidence="2" id="KW-1185">Reference proteome</keyword>